<feature type="chain" id="PRO_5011985955" evidence="1">
    <location>
        <begin position="27"/>
        <end position="652"/>
    </location>
</feature>
<evidence type="ECO:0000313" key="5">
    <source>
        <dbReference type="Proteomes" id="UP000191672"/>
    </source>
</evidence>
<dbReference type="EMBL" id="MDYN01000026">
    <property type="protein sequence ID" value="OQD81668.1"/>
    <property type="molecule type" value="Genomic_DNA"/>
</dbReference>
<evidence type="ECO:0000259" key="2">
    <source>
        <dbReference type="Pfam" id="PF01425"/>
    </source>
</evidence>
<keyword evidence="1" id="KW-0732">Signal</keyword>
<name>A0A1V6PXA2_9EURO</name>
<dbReference type="PANTHER" id="PTHR46310:SF7">
    <property type="entry name" value="AMIDASE 1"/>
    <property type="match status" value="1"/>
</dbReference>
<dbReference type="SUPFAM" id="SSF75304">
    <property type="entry name" value="Amidase signature (AS) enzymes"/>
    <property type="match status" value="1"/>
</dbReference>
<dbReference type="STRING" id="416450.A0A1V6PXA2"/>
<organism evidence="4 5">
    <name type="scientific">Penicillium antarcticum</name>
    <dbReference type="NCBI Taxonomy" id="416450"/>
    <lineage>
        <taxon>Eukaryota</taxon>
        <taxon>Fungi</taxon>
        <taxon>Dikarya</taxon>
        <taxon>Ascomycota</taxon>
        <taxon>Pezizomycotina</taxon>
        <taxon>Eurotiomycetes</taxon>
        <taxon>Eurotiomycetidae</taxon>
        <taxon>Eurotiales</taxon>
        <taxon>Aspergillaceae</taxon>
        <taxon>Penicillium</taxon>
    </lineage>
</organism>
<dbReference type="Pfam" id="PF26053">
    <property type="entry name" value="DUF8016"/>
    <property type="match status" value="1"/>
</dbReference>
<evidence type="ECO:0000313" key="4">
    <source>
        <dbReference type="EMBL" id="OQD81668.1"/>
    </source>
</evidence>
<dbReference type="Proteomes" id="UP000191672">
    <property type="component" value="Unassembled WGS sequence"/>
</dbReference>
<feature type="domain" description="Scytalone dehydratase-like protein Arp1 N-terminal" evidence="3">
    <location>
        <begin position="52"/>
        <end position="177"/>
    </location>
</feature>
<dbReference type="Gene3D" id="3.90.1300.10">
    <property type="entry name" value="Amidase signature (AS) domain"/>
    <property type="match status" value="1"/>
</dbReference>
<dbReference type="InterPro" id="IPR058329">
    <property type="entry name" value="Arp1_N"/>
</dbReference>
<feature type="signal peptide" evidence="1">
    <location>
        <begin position="1"/>
        <end position="26"/>
    </location>
</feature>
<dbReference type="InterPro" id="IPR036928">
    <property type="entry name" value="AS_sf"/>
</dbReference>
<protein>
    <submittedName>
        <fullName evidence="4">Uncharacterized protein</fullName>
    </submittedName>
</protein>
<sequence length="652" mass="70472">MALGLGSCLWRVSASIILLIATSATAETIDDGKLFTVNGISYYGGGTAVSKIVTSADFNATQFSADIVPITIIRTGDAVFTESLLKDTISNYSASDDVFQTGFLQSVFLLYDGDGRSKADASSHQTLQKLGSKVILASPPYKPEAHLTPAKLSHDLPKGPYFFSPQTGEVYQAFRLYSDHQVAFTEAALSDGKGGFKPLPAAASGAMTKSVAVPSRLYYTPTSKKPLAGLRLGVKDIYHIKGLRTSAGNRAYYDLYSPQNATGPAIQRLIDQGAIMVGKMGTVQFANGDNPTADWVDFHCPFNPRGDGYQAPGGSSSGPGAGIGSYGWLDIAVGSDTGGSMRSPGGMQGLFANRPSTGAVSLDDVIPLCHALDTAGVFSRDAATWSKVIHAWYQNFTDYKQYPKKIFYQDSSFPAVNTSAGAMLEDFVVKVEDFLSTKREHVNISSQWEKTCPETTPAGINDVLNTTYAFLTSVDQYRSLAQPFYEDYAKKHQGRRPFINPGPLARWTWGQSNGGNAAFDEAMKNKTIFKNWWETEGYGKADKETCSEGIYLYPYTKGDTQYRNVYFSAPTAPPLGFSNGRIAVLAGTPDMVVPVGEVAYNSTISLKEEYMPVTMSFGAARGCDFMLVNLIEDLQKAGIVRPVSTGSMMYPS</sequence>
<evidence type="ECO:0000259" key="3">
    <source>
        <dbReference type="Pfam" id="PF26053"/>
    </source>
</evidence>
<gene>
    <name evidence="4" type="ORF">PENANT_c026G05377</name>
</gene>
<comment type="caution">
    <text evidence="4">The sequence shown here is derived from an EMBL/GenBank/DDBJ whole genome shotgun (WGS) entry which is preliminary data.</text>
</comment>
<reference evidence="5" key="1">
    <citation type="journal article" date="2017" name="Nat. Microbiol.">
        <title>Global analysis of biosynthetic gene clusters reveals vast potential of secondary metabolite production in Penicillium species.</title>
        <authorList>
            <person name="Nielsen J.C."/>
            <person name="Grijseels S."/>
            <person name="Prigent S."/>
            <person name="Ji B."/>
            <person name="Dainat J."/>
            <person name="Nielsen K.F."/>
            <person name="Frisvad J.C."/>
            <person name="Workman M."/>
            <person name="Nielsen J."/>
        </authorList>
    </citation>
    <scope>NUCLEOTIDE SEQUENCE [LARGE SCALE GENOMIC DNA]</scope>
    <source>
        <strain evidence="5">IBT 31811</strain>
    </source>
</reference>
<dbReference type="AlphaFoldDB" id="A0A1V6PXA2"/>
<keyword evidence="5" id="KW-1185">Reference proteome</keyword>
<dbReference type="InterPro" id="IPR023631">
    <property type="entry name" value="Amidase_dom"/>
</dbReference>
<feature type="domain" description="Amidase" evidence="2">
    <location>
        <begin position="222"/>
        <end position="398"/>
    </location>
</feature>
<evidence type="ECO:0000256" key="1">
    <source>
        <dbReference type="SAM" id="SignalP"/>
    </source>
</evidence>
<proteinExistence type="predicted"/>
<accession>A0A1V6PXA2</accession>
<dbReference type="PANTHER" id="PTHR46310">
    <property type="entry name" value="AMIDASE 1"/>
    <property type="match status" value="1"/>
</dbReference>
<dbReference type="Pfam" id="PF01425">
    <property type="entry name" value="Amidase"/>
    <property type="match status" value="1"/>
</dbReference>